<keyword evidence="3" id="KW-0234">DNA repair</keyword>
<evidence type="ECO:0000256" key="1">
    <source>
        <dbReference type="ARBA" id="ARBA00022763"/>
    </source>
</evidence>
<dbReference type="InterPro" id="IPR005122">
    <property type="entry name" value="Uracil-DNA_glycosylase-like"/>
</dbReference>
<dbReference type="RefSeq" id="WP_219354479.1">
    <property type="nucleotide sequence ID" value="NZ_CP080034.1"/>
</dbReference>
<dbReference type="SMART" id="SM00986">
    <property type="entry name" value="UDG"/>
    <property type="match status" value="1"/>
</dbReference>
<dbReference type="InterPro" id="IPR005273">
    <property type="entry name" value="Ura-DNA_glyco_family4"/>
</dbReference>
<sequence>MAVAVLASETDFDGWRKAARDFRLAGVAPGAARFVVQGATSAAQGGLFDRAEPARSEPCGQRTGRQAEFRVPAAFVDLAKEVILHRSTDRFDLLYRLLWRLGDEPDLLKVISDRDVADAMERAKNVSRAAHKMKAFVRFRQVHDDRGEAWAAWFEPAHRVVEKTAGFFQRRFTTMHWSILTPDGSVFWDGEHLRFGPPATRDMAPRADEIEEFWKTYYASTFNPARLSVKTMQGEMAKSYWKNLPEAALIPELVAASRARTEAMVAAPAPQPNARFAKAVAPDLHLDRPGDVTPDSLEAVARGVQGCRRCPLHRDATQGVCGEGPRAARLMIVGEQPGDHEDLAGRPFVGPAGQVLDAALEEAGIDRANVYLTNAVKHFKHEPRGKRRLHKTPNAGEVQACRWWLDAERRLVRPRVVLALGATAGLAMLGRKPAVMQERGAPIALDDGSTAVLTVHPSYLLRLPDEAAKAEARRIFVEDLTAVRRRMG</sequence>
<dbReference type="CDD" id="cd10030">
    <property type="entry name" value="UDG-F4_TTUDGA_SPO1dp_like"/>
    <property type="match status" value="1"/>
</dbReference>
<evidence type="ECO:0000313" key="6">
    <source>
        <dbReference type="Proteomes" id="UP000824334"/>
    </source>
</evidence>
<dbReference type="InterPro" id="IPR025404">
    <property type="entry name" value="DUF4130"/>
</dbReference>
<accession>A0ABX8TPP6</accession>
<dbReference type="GeneID" id="94375378"/>
<evidence type="ECO:0000256" key="3">
    <source>
        <dbReference type="ARBA" id="ARBA00023204"/>
    </source>
</evidence>
<dbReference type="InterPro" id="IPR051536">
    <property type="entry name" value="UDG_Type-4/5"/>
</dbReference>
<feature type="domain" description="Uracil-DNA glycosylase-like" evidence="4">
    <location>
        <begin position="321"/>
        <end position="481"/>
    </location>
</feature>
<dbReference type="Pfam" id="PF13566">
    <property type="entry name" value="DUF4130"/>
    <property type="match status" value="1"/>
</dbReference>
<evidence type="ECO:0000313" key="5">
    <source>
        <dbReference type="EMBL" id="QYC12030.1"/>
    </source>
</evidence>
<dbReference type="NCBIfam" id="TIGR03915">
    <property type="entry name" value="SAM_7_link_chp"/>
    <property type="match status" value="1"/>
</dbReference>
<keyword evidence="2" id="KW-0378">Hydrolase</keyword>
<dbReference type="Pfam" id="PF03167">
    <property type="entry name" value="UDG"/>
    <property type="match status" value="1"/>
</dbReference>
<name>A0ABX8TPP6_9CAUL</name>
<reference evidence="5 6" key="1">
    <citation type="submission" date="2021-07" db="EMBL/GenBank/DDBJ databases">
        <title>Isolation and characterization of bacteria from a gold mining with a capacity of golden bioaccumulation.</title>
        <authorList>
            <person name="Yang X.J."/>
        </authorList>
    </citation>
    <scope>NUCLEOTIDE SEQUENCE [LARGE SCALE GENOMIC DNA]</scope>
    <source>
        <strain evidence="5 6">Au29</strain>
    </source>
</reference>
<dbReference type="EMBL" id="CP080034">
    <property type="protein sequence ID" value="QYC12030.1"/>
    <property type="molecule type" value="Genomic_DNA"/>
</dbReference>
<gene>
    <name evidence="5" type="ORF">KWG56_08875</name>
</gene>
<dbReference type="PANTHER" id="PTHR33693">
    <property type="entry name" value="TYPE-5 URACIL-DNA GLYCOSYLASE"/>
    <property type="match status" value="1"/>
</dbReference>
<keyword evidence="6" id="KW-1185">Reference proteome</keyword>
<dbReference type="SMART" id="SM00987">
    <property type="entry name" value="UreE_C"/>
    <property type="match status" value="1"/>
</dbReference>
<proteinExistence type="predicted"/>
<dbReference type="PANTHER" id="PTHR33693:SF9">
    <property type="entry name" value="TYPE-4 URACIL-DNA GLYCOSYLASE"/>
    <property type="match status" value="1"/>
</dbReference>
<dbReference type="InterPro" id="IPR023875">
    <property type="entry name" value="DNA_repair_put"/>
</dbReference>
<evidence type="ECO:0000259" key="4">
    <source>
        <dbReference type="SMART" id="SM00986"/>
    </source>
</evidence>
<protein>
    <submittedName>
        <fullName evidence="5">UdgX family uracil-DNA binding protein</fullName>
    </submittedName>
</protein>
<dbReference type="NCBIfam" id="TIGR00758">
    <property type="entry name" value="UDG_fam4"/>
    <property type="match status" value="1"/>
</dbReference>
<dbReference type="NCBIfam" id="TIGR03914">
    <property type="entry name" value="UDG_fam_dom"/>
    <property type="match status" value="1"/>
</dbReference>
<organism evidence="5 6">
    <name type="scientific">Brevundimonas nasdae</name>
    <dbReference type="NCBI Taxonomy" id="172043"/>
    <lineage>
        <taxon>Bacteria</taxon>
        <taxon>Pseudomonadati</taxon>
        <taxon>Pseudomonadota</taxon>
        <taxon>Alphaproteobacteria</taxon>
        <taxon>Caulobacterales</taxon>
        <taxon>Caulobacteraceae</taxon>
        <taxon>Brevundimonas</taxon>
    </lineage>
</organism>
<keyword evidence="1" id="KW-0227">DNA damage</keyword>
<evidence type="ECO:0000256" key="2">
    <source>
        <dbReference type="ARBA" id="ARBA00022801"/>
    </source>
</evidence>
<dbReference type="Proteomes" id="UP000824334">
    <property type="component" value="Chromosome"/>
</dbReference>